<dbReference type="AlphaFoldDB" id="A0A2U3BEE2"/>
<name>A0A2U3BEE2_9VIBR</name>
<evidence type="ECO:0000256" key="3">
    <source>
        <dbReference type="ARBA" id="ARBA00022795"/>
    </source>
</evidence>
<keyword evidence="6" id="KW-0966">Cell projection</keyword>
<keyword evidence="3" id="KW-1005">Bacterial flagellum biogenesis</keyword>
<keyword evidence="2" id="KW-0963">Cytoplasm</keyword>
<keyword evidence="6" id="KW-0969">Cilium</keyword>
<dbReference type="OrthoDB" id="5905433at2"/>
<dbReference type="Proteomes" id="UP000245362">
    <property type="component" value="Unassembled WGS sequence"/>
</dbReference>
<keyword evidence="6" id="KW-0282">Flagellum</keyword>
<dbReference type="Pfam" id="PF05400">
    <property type="entry name" value="FliT"/>
    <property type="match status" value="1"/>
</dbReference>
<dbReference type="EMBL" id="QFWT01000001">
    <property type="protein sequence ID" value="PWI35114.1"/>
    <property type="molecule type" value="Genomic_DNA"/>
</dbReference>
<accession>A0A2U3BEE2</accession>
<keyword evidence="4" id="KW-0143">Chaperone</keyword>
<reference evidence="6 7" key="1">
    <citation type="submission" date="2018-05" db="EMBL/GenBank/DDBJ databases">
        <title>Vibrio limimaris sp. nov., isolated from marine sediment.</title>
        <authorList>
            <person name="Li C.-M."/>
        </authorList>
    </citation>
    <scope>NUCLEOTIDE SEQUENCE [LARGE SCALE GENOMIC DNA]</scope>
    <source>
        <strain evidence="6 7">E4404</strain>
    </source>
</reference>
<sequence>MLEYLAQLRDIDHAIMSLFTETELNTEEITRLVDKREQLLQVLKAERQKAPEIERSPEWQDAIARTQQIVEHMQAQTGRLGEELRKYRHGNKSVQRYKQFL</sequence>
<keyword evidence="7" id="KW-1185">Reference proteome</keyword>
<proteinExistence type="predicted"/>
<comment type="subcellular location">
    <subcellularLocation>
        <location evidence="1">Cytoplasm</location>
        <location evidence="1">Cytosol</location>
    </subcellularLocation>
</comment>
<dbReference type="InterPro" id="IPR008622">
    <property type="entry name" value="FliT"/>
</dbReference>
<evidence type="ECO:0000256" key="1">
    <source>
        <dbReference type="ARBA" id="ARBA00004514"/>
    </source>
</evidence>
<organism evidence="6 7">
    <name type="scientific">Vibrio albus</name>
    <dbReference type="NCBI Taxonomy" id="2200953"/>
    <lineage>
        <taxon>Bacteria</taxon>
        <taxon>Pseudomonadati</taxon>
        <taxon>Pseudomonadota</taxon>
        <taxon>Gammaproteobacteria</taxon>
        <taxon>Vibrionales</taxon>
        <taxon>Vibrionaceae</taxon>
        <taxon>Vibrio</taxon>
    </lineage>
</organism>
<dbReference type="RefSeq" id="WP_109318266.1">
    <property type="nucleotide sequence ID" value="NZ_QFWT01000001.1"/>
</dbReference>
<protein>
    <recommendedName>
        <fullName evidence="5">Flagellar protein FliT</fullName>
    </recommendedName>
</protein>
<evidence type="ECO:0000256" key="4">
    <source>
        <dbReference type="ARBA" id="ARBA00023186"/>
    </source>
</evidence>
<gene>
    <name evidence="6" type="ORF">DI392_02205</name>
</gene>
<evidence type="ECO:0000256" key="5">
    <source>
        <dbReference type="ARBA" id="ARBA00093797"/>
    </source>
</evidence>
<evidence type="ECO:0000313" key="6">
    <source>
        <dbReference type="EMBL" id="PWI35114.1"/>
    </source>
</evidence>
<comment type="caution">
    <text evidence="6">The sequence shown here is derived from an EMBL/GenBank/DDBJ whole genome shotgun (WGS) entry which is preliminary data.</text>
</comment>
<evidence type="ECO:0000256" key="2">
    <source>
        <dbReference type="ARBA" id="ARBA00022490"/>
    </source>
</evidence>
<evidence type="ECO:0000313" key="7">
    <source>
        <dbReference type="Proteomes" id="UP000245362"/>
    </source>
</evidence>